<proteinExistence type="predicted"/>
<dbReference type="EMBL" id="JACJPY010000022">
    <property type="protein sequence ID" value="MBD2150258.1"/>
    <property type="molecule type" value="Genomic_DNA"/>
</dbReference>
<comment type="caution">
    <text evidence="1">The sequence shown here is derived from an EMBL/GenBank/DDBJ whole genome shotgun (WGS) entry which is preliminary data.</text>
</comment>
<reference evidence="1" key="1">
    <citation type="journal article" date="2015" name="ISME J.">
        <title>Draft Genome Sequence of Streptomyces incarnatus NRRL8089, which Produces the Nucleoside Antibiotic Sinefungin.</title>
        <authorList>
            <person name="Oshima K."/>
            <person name="Hattori M."/>
            <person name="Shimizu H."/>
            <person name="Fukuda K."/>
            <person name="Nemoto M."/>
            <person name="Inagaki K."/>
            <person name="Tamura T."/>
        </authorList>
    </citation>
    <scope>NUCLEOTIDE SEQUENCE</scope>
    <source>
        <strain evidence="1">FACHB-1277</strain>
    </source>
</reference>
<organism evidence="1 2">
    <name type="scientific">Pseudanabaena cinerea FACHB-1277</name>
    <dbReference type="NCBI Taxonomy" id="2949581"/>
    <lineage>
        <taxon>Bacteria</taxon>
        <taxon>Bacillati</taxon>
        <taxon>Cyanobacteriota</taxon>
        <taxon>Cyanophyceae</taxon>
        <taxon>Pseudanabaenales</taxon>
        <taxon>Pseudanabaenaceae</taxon>
        <taxon>Pseudanabaena</taxon>
        <taxon>Pseudanabaena cinerea</taxon>
    </lineage>
</organism>
<evidence type="ECO:0000313" key="2">
    <source>
        <dbReference type="Proteomes" id="UP000631421"/>
    </source>
</evidence>
<keyword evidence="2" id="KW-1185">Reference proteome</keyword>
<dbReference type="Proteomes" id="UP000631421">
    <property type="component" value="Unassembled WGS sequence"/>
</dbReference>
<protein>
    <submittedName>
        <fullName evidence="1">Uncharacterized protein</fullName>
    </submittedName>
</protein>
<reference evidence="1" key="2">
    <citation type="submission" date="2020-08" db="EMBL/GenBank/DDBJ databases">
        <authorList>
            <person name="Chen M."/>
            <person name="Teng W."/>
            <person name="Zhao L."/>
            <person name="Hu C."/>
            <person name="Zhou Y."/>
            <person name="Han B."/>
            <person name="Song L."/>
            <person name="Shu W."/>
        </authorList>
    </citation>
    <scope>NUCLEOTIDE SEQUENCE</scope>
    <source>
        <strain evidence="1">FACHB-1277</strain>
    </source>
</reference>
<sequence>MRRRCDKNRKRSKRREIKCPIHDCYMDSVSQKHRLFANQAIHLQQRGVSRIAASMLITTHTTVSMQGEWLEAFWCEECQQKNWYYVQQTDNGKYSISLAPRELWQRVTGVIDANGNPSVGEFTRKNARQASSNLLQRFYDN</sequence>
<accession>A0A926Z630</accession>
<gene>
    <name evidence="1" type="ORF">H6F44_09025</name>
</gene>
<name>A0A926Z630_9CYAN</name>
<dbReference type="AlphaFoldDB" id="A0A926Z630"/>
<evidence type="ECO:0000313" key="1">
    <source>
        <dbReference type="EMBL" id="MBD2150258.1"/>
    </source>
</evidence>